<dbReference type="PROSITE" id="PS50931">
    <property type="entry name" value="HTH_LYSR"/>
    <property type="match status" value="1"/>
</dbReference>
<feature type="domain" description="HTH lysR-type" evidence="5">
    <location>
        <begin position="1"/>
        <end position="58"/>
    </location>
</feature>
<evidence type="ECO:0000313" key="7">
    <source>
        <dbReference type="Proteomes" id="UP000199545"/>
    </source>
</evidence>
<gene>
    <name evidence="6" type="ORF">SAMN05421852_107153</name>
</gene>
<keyword evidence="7" id="KW-1185">Reference proteome</keyword>
<keyword evidence="3 6" id="KW-0238">DNA-binding</keyword>
<dbReference type="InterPro" id="IPR000847">
    <property type="entry name" value="LysR_HTH_N"/>
</dbReference>
<dbReference type="STRING" id="46223.SAMN05421852_107153"/>
<dbReference type="Gene3D" id="1.10.10.10">
    <property type="entry name" value="Winged helix-like DNA-binding domain superfamily/Winged helix DNA-binding domain"/>
    <property type="match status" value="1"/>
</dbReference>
<dbReference type="PRINTS" id="PR00039">
    <property type="entry name" value="HTHLYSR"/>
</dbReference>
<keyword evidence="4" id="KW-0804">Transcription</keyword>
<accession>A0A1I3QFD9</accession>
<evidence type="ECO:0000259" key="5">
    <source>
        <dbReference type="PROSITE" id="PS50931"/>
    </source>
</evidence>
<dbReference type="SUPFAM" id="SSF53850">
    <property type="entry name" value="Periplasmic binding protein-like II"/>
    <property type="match status" value="1"/>
</dbReference>
<proteinExistence type="inferred from homology"/>
<comment type="similarity">
    <text evidence="1">Belongs to the LysR transcriptional regulatory family.</text>
</comment>
<dbReference type="Gene3D" id="3.40.190.290">
    <property type="match status" value="1"/>
</dbReference>
<dbReference type="InterPro" id="IPR036390">
    <property type="entry name" value="WH_DNA-bd_sf"/>
</dbReference>
<dbReference type="PANTHER" id="PTHR30126">
    <property type="entry name" value="HTH-TYPE TRANSCRIPTIONAL REGULATOR"/>
    <property type="match status" value="1"/>
</dbReference>
<dbReference type="InterPro" id="IPR036388">
    <property type="entry name" value="WH-like_DNA-bd_sf"/>
</dbReference>
<dbReference type="InterPro" id="IPR005119">
    <property type="entry name" value="LysR_subst-bd"/>
</dbReference>
<dbReference type="AlphaFoldDB" id="A0A1I3QFD9"/>
<evidence type="ECO:0000313" key="6">
    <source>
        <dbReference type="EMBL" id="SFJ32874.1"/>
    </source>
</evidence>
<dbReference type="CDD" id="cd05466">
    <property type="entry name" value="PBP2_LTTR_substrate"/>
    <property type="match status" value="1"/>
</dbReference>
<evidence type="ECO:0000256" key="1">
    <source>
        <dbReference type="ARBA" id="ARBA00009437"/>
    </source>
</evidence>
<dbReference type="GO" id="GO:0003700">
    <property type="term" value="F:DNA-binding transcription factor activity"/>
    <property type="evidence" value="ECO:0007669"/>
    <property type="project" value="InterPro"/>
</dbReference>
<dbReference type="EMBL" id="FORR01000007">
    <property type="protein sequence ID" value="SFJ32874.1"/>
    <property type="molecule type" value="Genomic_DNA"/>
</dbReference>
<organism evidence="6 7">
    <name type="scientific">Thermoflavimicrobium dichotomicum</name>
    <dbReference type="NCBI Taxonomy" id="46223"/>
    <lineage>
        <taxon>Bacteria</taxon>
        <taxon>Bacillati</taxon>
        <taxon>Bacillota</taxon>
        <taxon>Bacilli</taxon>
        <taxon>Bacillales</taxon>
        <taxon>Thermoactinomycetaceae</taxon>
        <taxon>Thermoflavimicrobium</taxon>
    </lineage>
</organism>
<reference evidence="6 7" key="1">
    <citation type="submission" date="2016-10" db="EMBL/GenBank/DDBJ databases">
        <authorList>
            <person name="de Groot N.N."/>
        </authorList>
    </citation>
    <scope>NUCLEOTIDE SEQUENCE [LARGE SCALE GENOMIC DNA]</scope>
    <source>
        <strain evidence="6 7">DSM 44778</strain>
    </source>
</reference>
<dbReference type="RefSeq" id="WP_093229762.1">
    <property type="nucleotide sequence ID" value="NZ_FORR01000007.1"/>
</dbReference>
<evidence type="ECO:0000256" key="2">
    <source>
        <dbReference type="ARBA" id="ARBA00023015"/>
    </source>
</evidence>
<evidence type="ECO:0000256" key="3">
    <source>
        <dbReference type="ARBA" id="ARBA00023125"/>
    </source>
</evidence>
<dbReference type="Proteomes" id="UP000199545">
    <property type="component" value="Unassembled WGS sequence"/>
</dbReference>
<dbReference type="GO" id="GO:0000976">
    <property type="term" value="F:transcription cis-regulatory region binding"/>
    <property type="evidence" value="ECO:0007669"/>
    <property type="project" value="TreeGrafter"/>
</dbReference>
<dbReference type="PANTHER" id="PTHR30126:SF100">
    <property type="entry name" value="LYSR-FAMILY TRANSCRIPTIONAL REGULATOR"/>
    <property type="match status" value="1"/>
</dbReference>
<dbReference type="OrthoDB" id="9803735at2"/>
<dbReference type="FunFam" id="1.10.10.10:FF:000001">
    <property type="entry name" value="LysR family transcriptional regulator"/>
    <property type="match status" value="1"/>
</dbReference>
<name>A0A1I3QFD9_9BACL</name>
<dbReference type="SUPFAM" id="SSF46785">
    <property type="entry name" value="Winged helix' DNA-binding domain"/>
    <property type="match status" value="1"/>
</dbReference>
<evidence type="ECO:0000256" key="4">
    <source>
        <dbReference type="ARBA" id="ARBA00023163"/>
    </source>
</evidence>
<dbReference type="Pfam" id="PF03466">
    <property type="entry name" value="LysR_substrate"/>
    <property type="match status" value="1"/>
</dbReference>
<keyword evidence="2" id="KW-0805">Transcription regulation</keyword>
<sequence length="301" mass="34171">MELRQLHTFKVVAELGGFTRAAEKLGYAQSSVTAQIQALEEELGAPLFDRLGKKIVLTEAGKRLLPYAIALLQTHDEAKKAVQGGQEPSGMLVIGAPESLASFRLPEVIQKYKRLFPQVKIILKPGVCWEMRNMLRRGELDVAFLLEPEMKDEDLKIEPLVVEKMALIVSADHPLASLDHVEAEDLRGETFLHTEAGCSYRAIFEQYLRKHAIETDPDLEFWSIEAIKSCIYAGLGIGYLPLITCRKEVEEGRLAILNWEDPNPSVVTQLAYHKKKWLTPALREWIHLVREYAKEWRENQG</sequence>
<dbReference type="Pfam" id="PF00126">
    <property type="entry name" value="HTH_1"/>
    <property type="match status" value="1"/>
</dbReference>
<protein>
    <submittedName>
        <fullName evidence="6">DNA-binding transcriptional regulator, LysR family</fullName>
    </submittedName>
</protein>